<dbReference type="Pfam" id="PF01557">
    <property type="entry name" value="FAA_hydrolase"/>
    <property type="match status" value="1"/>
</dbReference>
<accession>A0ABU1JJP4</accession>
<dbReference type="EC" id="3.7.1.2" evidence="4"/>
<feature type="domain" description="Fumarylacetoacetase N-terminal" evidence="13">
    <location>
        <begin position="29"/>
        <end position="125"/>
    </location>
</feature>
<keyword evidence="15" id="KW-1185">Reference proteome</keyword>
<dbReference type="InterPro" id="IPR005959">
    <property type="entry name" value="Fumarylacetoacetase"/>
</dbReference>
<evidence type="ECO:0000256" key="10">
    <source>
        <dbReference type="ARBA" id="ARBA00023232"/>
    </source>
</evidence>
<dbReference type="InterPro" id="IPR036462">
    <property type="entry name" value="Fumarylacetoacetase_N_sf"/>
</dbReference>
<sequence>MTACDETHDPRRRSWVATANRDGADFPIQNLPFGVFSPAGRAPRFGIAIGDSILDVGAAHAAGLLIGAAAEGAEAAQGGALNALFALPASVRTELRRQVVALLDAAAPPRPELLHDGAACRLHLPTEVRNYTDFFAGIHHARAAGALLAPDNPLPSNYKWVPIAYHGRASSVRASGSEVRRPQGQRAPRSGGDGRPGFGPSQLLDLELEMGFYIGPGNDLGDPIPVAEAGERIVGFCLLNDWSARDIQRWEMVPLGPFLSKSFSTTVSPWVVTSDALRPFRVPAMVRPEGDPAPLDHLLDGADQEAGGLDVELTVWLSTARMRAEGQGPTVIITSNAQYLYWTPAQMVAHHSSGGCNLLPGDLLGTGTISGPTRAQLSSLLELTMGGREPVTLPNGEQRGFLADGDEVTFTARCRRDGFVPIGFGACTGTIVP</sequence>
<dbReference type="Pfam" id="PF09298">
    <property type="entry name" value="FAA_hydrolase_N"/>
    <property type="match status" value="1"/>
</dbReference>
<protein>
    <recommendedName>
        <fullName evidence="4">fumarylacetoacetase</fullName>
        <ecNumber evidence="4">3.7.1.2</ecNumber>
    </recommendedName>
</protein>
<keyword evidence="8" id="KW-0460">Magnesium</keyword>
<evidence type="ECO:0000256" key="7">
    <source>
        <dbReference type="ARBA" id="ARBA00022837"/>
    </source>
</evidence>
<dbReference type="InterPro" id="IPR036663">
    <property type="entry name" value="Fumarylacetoacetase_C_sf"/>
</dbReference>
<dbReference type="InterPro" id="IPR011234">
    <property type="entry name" value="Fumarylacetoacetase-like_C"/>
</dbReference>
<dbReference type="InterPro" id="IPR015377">
    <property type="entry name" value="Fumarylacetoacetase_N"/>
</dbReference>
<comment type="pathway">
    <text evidence="3">Amino-acid degradation; L-phenylalanine degradation; acetoacetate and fumarate from L-phenylalanine: step 6/6.</text>
</comment>
<comment type="cofactor">
    <cofactor evidence="1">
        <name>Ca(2+)</name>
        <dbReference type="ChEBI" id="CHEBI:29108"/>
    </cofactor>
</comment>
<dbReference type="RefSeq" id="WP_309792881.1">
    <property type="nucleotide sequence ID" value="NZ_JAVDPW010000002.1"/>
</dbReference>
<evidence type="ECO:0000256" key="2">
    <source>
        <dbReference type="ARBA" id="ARBA00001946"/>
    </source>
</evidence>
<dbReference type="Gene3D" id="2.30.30.230">
    <property type="entry name" value="Fumarylacetoacetase, N-terminal domain"/>
    <property type="match status" value="1"/>
</dbReference>
<dbReference type="NCBIfam" id="TIGR01266">
    <property type="entry name" value="fum_ac_acetase"/>
    <property type="match status" value="1"/>
</dbReference>
<evidence type="ECO:0000256" key="9">
    <source>
        <dbReference type="ARBA" id="ARBA00022878"/>
    </source>
</evidence>
<gene>
    <name evidence="14" type="ORF">E9232_001338</name>
</gene>
<dbReference type="GO" id="GO:0004334">
    <property type="term" value="F:fumarylacetoacetase activity"/>
    <property type="evidence" value="ECO:0007669"/>
    <property type="project" value="UniProtKB-EC"/>
</dbReference>
<keyword evidence="10" id="KW-0585">Phenylalanine catabolism</keyword>
<dbReference type="SUPFAM" id="SSF56529">
    <property type="entry name" value="FAH"/>
    <property type="match status" value="1"/>
</dbReference>
<dbReference type="Proteomes" id="UP001262410">
    <property type="component" value="Unassembled WGS sequence"/>
</dbReference>
<dbReference type="EMBL" id="JAVDPW010000002">
    <property type="protein sequence ID" value="MDR6288831.1"/>
    <property type="molecule type" value="Genomic_DNA"/>
</dbReference>
<keyword evidence="7" id="KW-0106">Calcium</keyword>
<evidence type="ECO:0000256" key="8">
    <source>
        <dbReference type="ARBA" id="ARBA00022842"/>
    </source>
</evidence>
<evidence type="ECO:0000313" key="15">
    <source>
        <dbReference type="Proteomes" id="UP001262410"/>
    </source>
</evidence>
<feature type="domain" description="Fumarylacetoacetase-like C-terminal" evidence="12">
    <location>
        <begin position="135"/>
        <end position="431"/>
    </location>
</feature>
<evidence type="ECO:0000313" key="14">
    <source>
        <dbReference type="EMBL" id="MDR6288831.1"/>
    </source>
</evidence>
<evidence type="ECO:0000256" key="11">
    <source>
        <dbReference type="SAM" id="MobiDB-lite"/>
    </source>
</evidence>
<dbReference type="PANTHER" id="PTHR43069:SF2">
    <property type="entry name" value="FUMARYLACETOACETASE"/>
    <property type="match status" value="1"/>
</dbReference>
<reference evidence="14 15" key="1">
    <citation type="submission" date="2023-07" db="EMBL/GenBank/DDBJ databases">
        <title>Sorghum-associated microbial communities from plants grown in Nebraska, USA.</title>
        <authorList>
            <person name="Schachtman D."/>
        </authorList>
    </citation>
    <scope>NUCLEOTIDE SEQUENCE [LARGE SCALE GENOMIC DNA]</scope>
    <source>
        <strain evidence="14 15">584</strain>
    </source>
</reference>
<comment type="caution">
    <text evidence="14">The sequence shown here is derived from an EMBL/GenBank/DDBJ whole genome shotgun (WGS) entry which is preliminary data.</text>
</comment>
<dbReference type="PANTHER" id="PTHR43069">
    <property type="entry name" value="FUMARYLACETOACETASE"/>
    <property type="match status" value="1"/>
</dbReference>
<evidence type="ECO:0000256" key="4">
    <source>
        <dbReference type="ARBA" id="ARBA00012094"/>
    </source>
</evidence>
<keyword evidence="6 14" id="KW-0378">Hydrolase</keyword>
<evidence type="ECO:0000256" key="6">
    <source>
        <dbReference type="ARBA" id="ARBA00022801"/>
    </source>
</evidence>
<keyword evidence="5" id="KW-0479">Metal-binding</keyword>
<evidence type="ECO:0000256" key="1">
    <source>
        <dbReference type="ARBA" id="ARBA00001913"/>
    </source>
</evidence>
<dbReference type="Gene3D" id="3.90.850.10">
    <property type="entry name" value="Fumarylacetoacetase-like, C-terminal domain"/>
    <property type="match status" value="1"/>
</dbReference>
<name>A0ABU1JJP4_9PROT</name>
<evidence type="ECO:0000259" key="12">
    <source>
        <dbReference type="Pfam" id="PF01557"/>
    </source>
</evidence>
<keyword evidence="9" id="KW-0828">Tyrosine catabolism</keyword>
<organism evidence="14 15">
    <name type="scientific">Inquilinus ginsengisoli</name>
    <dbReference type="NCBI Taxonomy" id="363840"/>
    <lineage>
        <taxon>Bacteria</taxon>
        <taxon>Pseudomonadati</taxon>
        <taxon>Pseudomonadota</taxon>
        <taxon>Alphaproteobacteria</taxon>
        <taxon>Rhodospirillales</taxon>
        <taxon>Rhodospirillaceae</taxon>
        <taxon>Inquilinus</taxon>
    </lineage>
</organism>
<feature type="region of interest" description="Disordered" evidence="11">
    <location>
        <begin position="172"/>
        <end position="200"/>
    </location>
</feature>
<evidence type="ECO:0000256" key="3">
    <source>
        <dbReference type="ARBA" id="ARBA00004782"/>
    </source>
</evidence>
<comment type="cofactor">
    <cofactor evidence="2">
        <name>Mg(2+)</name>
        <dbReference type="ChEBI" id="CHEBI:18420"/>
    </cofactor>
</comment>
<dbReference type="SUPFAM" id="SSF63433">
    <property type="entry name" value="Fumarylacetoacetate hydrolase, FAH, N-terminal domain"/>
    <property type="match status" value="1"/>
</dbReference>
<evidence type="ECO:0000259" key="13">
    <source>
        <dbReference type="Pfam" id="PF09298"/>
    </source>
</evidence>
<proteinExistence type="predicted"/>
<evidence type="ECO:0000256" key="5">
    <source>
        <dbReference type="ARBA" id="ARBA00022723"/>
    </source>
</evidence>